<evidence type="ECO:0000313" key="7">
    <source>
        <dbReference type="Proteomes" id="UP000177855"/>
    </source>
</evidence>
<dbReference type="InterPro" id="IPR051046">
    <property type="entry name" value="MurCDEF_CellWall_CoF430Synth"/>
</dbReference>
<evidence type="ECO:0000259" key="5">
    <source>
        <dbReference type="Pfam" id="PF08245"/>
    </source>
</evidence>
<keyword evidence="1" id="KW-0436">Ligase</keyword>
<dbReference type="InterPro" id="IPR004101">
    <property type="entry name" value="Mur_ligase_C"/>
</dbReference>
<dbReference type="SUPFAM" id="SSF53244">
    <property type="entry name" value="MurD-like peptide ligases, peptide-binding domain"/>
    <property type="match status" value="1"/>
</dbReference>
<evidence type="ECO:0000256" key="2">
    <source>
        <dbReference type="ARBA" id="ARBA00022741"/>
    </source>
</evidence>
<dbReference type="AlphaFoldDB" id="A0A1F8CLP6"/>
<feature type="domain" description="Mur ligase central" evidence="5">
    <location>
        <begin position="35"/>
        <end position="202"/>
    </location>
</feature>
<dbReference type="GO" id="GO:0005524">
    <property type="term" value="F:ATP binding"/>
    <property type="evidence" value="ECO:0007669"/>
    <property type="project" value="UniProtKB-KW"/>
</dbReference>
<evidence type="ECO:0000256" key="3">
    <source>
        <dbReference type="ARBA" id="ARBA00022840"/>
    </source>
</evidence>
<dbReference type="GO" id="GO:0016881">
    <property type="term" value="F:acid-amino acid ligase activity"/>
    <property type="evidence" value="ECO:0007669"/>
    <property type="project" value="InterPro"/>
</dbReference>
<dbReference type="Pfam" id="PF08245">
    <property type="entry name" value="Mur_ligase_M"/>
    <property type="match status" value="1"/>
</dbReference>
<keyword evidence="3" id="KW-0067">ATP-binding</keyword>
<dbReference type="Pfam" id="PF02875">
    <property type="entry name" value="Mur_ligase_C"/>
    <property type="match status" value="1"/>
</dbReference>
<feature type="domain" description="Mur ligase C-terminal" evidence="4">
    <location>
        <begin position="261"/>
        <end position="383"/>
    </location>
</feature>
<evidence type="ECO:0008006" key="8">
    <source>
        <dbReference type="Google" id="ProtNLM"/>
    </source>
</evidence>
<evidence type="ECO:0000313" key="6">
    <source>
        <dbReference type="EMBL" id="OGM76799.1"/>
    </source>
</evidence>
<evidence type="ECO:0000256" key="1">
    <source>
        <dbReference type="ARBA" id="ARBA00022598"/>
    </source>
</evidence>
<dbReference type="InterPro" id="IPR013221">
    <property type="entry name" value="Mur_ligase_cen"/>
</dbReference>
<evidence type="ECO:0000259" key="4">
    <source>
        <dbReference type="Pfam" id="PF02875"/>
    </source>
</evidence>
<dbReference type="InterPro" id="IPR036565">
    <property type="entry name" value="Mur-like_cat_sf"/>
</dbReference>
<name>A0A1F8CLP6_9BACT</name>
<dbReference type="STRING" id="1802532.A2210_00645"/>
<dbReference type="Gene3D" id="3.90.190.20">
    <property type="entry name" value="Mur ligase, C-terminal domain"/>
    <property type="match status" value="1"/>
</dbReference>
<dbReference type="EMBL" id="MGHS01000018">
    <property type="protein sequence ID" value="OGM76799.1"/>
    <property type="molecule type" value="Genomic_DNA"/>
</dbReference>
<gene>
    <name evidence="6" type="ORF">A2210_00645</name>
</gene>
<proteinExistence type="predicted"/>
<dbReference type="Gene3D" id="3.40.1190.10">
    <property type="entry name" value="Mur-like, catalytic domain"/>
    <property type="match status" value="1"/>
</dbReference>
<dbReference type="PANTHER" id="PTHR43024">
    <property type="entry name" value="UDP-N-ACETYLMURAMOYL-TRIPEPTIDE--D-ALANYL-D-ALANINE LIGASE"/>
    <property type="match status" value="1"/>
</dbReference>
<protein>
    <recommendedName>
        <fullName evidence="8">Mur ligase central domain-containing protein</fullName>
    </recommendedName>
</protein>
<dbReference type="Proteomes" id="UP000177855">
    <property type="component" value="Unassembled WGS sequence"/>
</dbReference>
<sequence length="418" mass="49030">MFLSIKRFFYFPIASYFRFFAAIRLRRWNPRVIVITGSSGKTTLFHLIESQLGNRARYSHEANSSFGIPFNILNIHRKDLTLIEWPTVLVLPLINIFKSVPKEKIYIVEADCDRPYEGKFLSNFLKPEVTLWLNVSRTHSMNFEEEAARRKINLEETIADEFGNFAKQTTNLVIANTDDVYIEKFLKSKHIKHESVSLKGQQFDYKVGLYGTSFIIGRYEYEFKYLLPKDTFYQIVECKKLIDYLGFKFDRKFTNFVLPPGRSSVFKGIKNTTLIDSSYNANLDSMKVILDLFNKIKSKWEKWVVLGDMLEQGKNEEREHRLLAREIKKFNFDRVILMGPRVTKYTRPLLSGKVDAFLSPKEVLDFLKSSISGSETILFKGARFLEGVLENLLENKNDVSKLPRREKIWEIRRKRWGL</sequence>
<organism evidence="6 7">
    <name type="scientific">Candidatus Woesebacteria bacterium RIFOXYA1_FULL_40_18</name>
    <dbReference type="NCBI Taxonomy" id="1802532"/>
    <lineage>
        <taxon>Bacteria</taxon>
        <taxon>Candidatus Woeseibacteriota</taxon>
    </lineage>
</organism>
<dbReference type="PANTHER" id="PTHR43024:SF1">
    <property type="entry name" value="UDP-N-ACETYLMURAMOYL-TRIPEPTIDE--D-ALANYL-D-ALANINE LIGASE"/>
    <property type="match status" value="1"/>
</dbReference>
<accession>A0A1F8CLP6</accession>
<comment type="caution">
    <text evidence="6">The sequence shown here is derived from an EMBL/GenBank/DDBJ whole genome shotgun (WGS) entry which is preliminary data.</text>
</comment>
<dbReference type="SUPFAM" id="SSF53623">
    <property type="entry name" value="MurD-like peptide ligases, catalytic domain"/>
    <property type="match status" value="1"/>
</dbReference>
<dbReference type="InterPro" id="IPR036615">
    <property type="entry name" value="Mur_ligase_C_dom_sf"/>
</dbReference>
<keyword evidence="2" id="KW-0547">Nucleotide-binding</keyword>
<reference evidence="6 7" key="1">
    <citation type="journal article" date="2016" name="Nat. Commun.">
        <title>Thousands of microbial genomes shed light on interconnected biogeochemical processes in an aquifer system.</title>
        <authorList>
            <person name="Anantharaman K."/>
            <person name="Brown C.T."/>
            <person name="Hug L.A."/>
            <person name="Sharon I."/>
            <person name="Castelle C.J."/>
            <person name="Probst A.J."/>
            <person name="Thomas B.C."/>
            <person name="Singh A."/>
            <person name="Wilkins M.J."/>
            <person name="Karaoz U."/>
            <person name="Brodie E.L."/>
            <person name="Williams K.H."/>
            <person name="Hubbard S.S."/>
            <person name="Banfield J.F."/>
        </authorList>
    </citation>
    <scope>NUCLEOTIDE SEQUENCE [LARGE SCALE GENOMIC DNA]</scope>
</reference>